<dbReference type="Proteomes" id="UP000000763">
    <property type="component" value="Chromosome 10"/>
</dbReference>
<accession>Q7G462</accession>
<feature type="region of interest" description="Disordered" evidence="1">
    <location>
        <begin position="245"/>
        <end position="267"/>
    </location>
</feature>
<name>Q7G462_ORYSJ</name>
<evidence type="ECO:0000313" key="2">
    <source>
        <dbReference type="EMBL" id="AAM18759.1"/>
    </source>
</evidence>
<organism evidence="2 3">
    <name type="scientific">Oryza sativa subsp. japonica</name>
    <name type="common">Rice</name>
    <dbReference type="NCBI Taxonomy" id="39947"/>
    <lineage>
        <taxon>Eukaryota</taxon>
        <taxon>Viridiplantae</taxon>
        <taxon>Streptophyta</taxon>
        <taxon>Embryophyta</taxon>
        <taxon>Tracheophyta</taxon>
        <taxon>Spermatophyta</taxon>
        <taxon>Magnoliopsida</taxon>
        <taxon>Liliopsida</taxon>
        <taxon>Poales</taxon>
        <taxon>Poaceae</taxon>
        <taxon>BOP clade</taxon>
        <taxon>Oryzoideae</taxon>
        <taxon>Oryzeae</taxon>
        <taxon>Oryzinae</taxon>
        <taxon>Oryza</taxon>
        <taxon>Oryza sativa</taxon>
    </lineage>
</organism>
<evidence type="ECO:0000313" key="3">
    <source>
        <dbReference type="Proteomes" id="UP000000763"/>
    </source>
</evidence>
<evidence type="ECO:0008006" key="4">
    <source>
        <dbReference type="Google" id="ProtNLM"/>
    </source>
</evidence>
<feature type="region of interest" description="Disordered" evidence="1">
    <location>
        <begin position="166"/>
        <end position="208"/>
    </location>
</feature>
<feature type="compositionally biased region" description="Polar residues" evidence="1">
    <location>
        <begin position="190"/>
        <end position="202"/>
    </location>
</feature>
<evidence type="ECO:0000256" key="1">
    <source>
        <dbReference type="SAM" id="MobiDB-lite"/>
    </source>
</evidence>
<feature type="region of interest" description="Disordered" evidence="1">
    <location>
        <begin position="120"/>
        <end position="150"/>
    </location>
</feature>
<protein>
    <recommendedName>
        <fullName evidence="4">Retrotransposon protein, putative, Ty3-gypsy subclass</fullName>
    </recommendedName>
</protein>
<gene>
    <name evidence="2" type="ORF">OSJNBb0048O22.16</name>
</gene>
<dbReference type="AlphaFoldDB" id="Q7G462"/>
<feature type="compositionally biased region" description="Basic and acidic residues" evidence="1">
    <location>
        <begin position="130"/>
        <end position="142"/>
    </location>
</feature>
<sequence>MEELISAIIRATFGVEAKNRARENQKPYSDFYDVVPYPPNYKIPEFTKFSGEDSRTTYEHVYQFLAQCGRASSMNAYSVPYPQGFEVPNFTKFTGEDARTTMEHIGCFIDQCGKSVIIGDPRPKNRIKNAKAEDHKVAKDESSSIQRTKKPKLTFEMLMAKYKKGLAGQRFDNQTSDSKGPRSSRRKRFGQTSKQSEPSTIPTPHKPPVVMPWYPYPMSLYGYPFMYCMPWMHQPPMPYYQEWKESPRSVPNHSSNSRQDRFPQKNWSGRSKVKNVKKVWVRKEAKAPEVVVINEESQDVHVPTGDALETIQAKKTEADAVAVDIGGLTKTAGRSDRQTMAGLTDPPGRFNRRLTAGLTGEHWRRVRKLRAAQGLPLRPKI</sequence>
<reference evidence="3" key="1">
    <citation type="journal article" date="2005" name="Nature">
        <title>The map-based sequence of the rice genome.</title>
        <authorList>
            <consortium name="International rice genome sequencing project (IRGSP)"/>
            <person name="Matsumoto T."/>
            <person name="Wu J."/>
            <person name="Kanamori H."/>
            <person name="Katayose Y."/>
            <person name="Fujisawa M."/>
            <person name="Namiki N."/>
            <person name="Mizuno H."/>
            <person name="Yamamoto K."/>
            <person name="Antonio B.A."/>
            <person name="Baba T."/>
            <person name="Sakata K."/>
            <person name="Nagamura Y."/>
            <person name="Aoki H."/>
            <person name="Arikawa K."/>
            <person name="Arita K."/>
            <person name="Bito T."/>
            <person name="Chiden Y."/>
            <person name="Fujitsuka N."/>
            <person name="Fukunaka R."/>
            <person name="Hamada M."/>
            <person name="Harada C."/>
            <person name="Hayashi A."/>
            <person name="Hijishita S."/>
            <person name="Honda M."/>
            <person name="Hosokawa S."/>
            <person name="Ichikawa Y."/>
            <person name="Idonuma A."/>
            <person name="Iijima M."/>
            <person name="Ikeda M."/>
            <person name="Ikeno M."/>
            <person name="Ito K."/>
            <person name="Ito S."/>
            <person name="Ito T."/>
            <person name="Ito Y."/>
            <person name="Ito Y."/>
            <person name="Iwabuchi A."/>
            <person name="Kamiya K."/>
            <person name="Karasawa W."/>
            <person name="Kurita K."/>
            <person name="Katagiri S."/>
            <person name="Kikuta A."/>
            <person name="Kobayashi H."/>
            <person name="Kobayashi N."/>
            <person name="Machita K."/>
            <person name="Maehara T."/>
            <person name="Masukawa M."/>
            <person name="Mizubayashi T."/>
            <person name="Mukai Y."/>
            <person name="Nagasaki H."/>
            <person name="Nagata Y."/>
            <person name="Naito S."/>
            <person name="Nakashima M."/>
            <person name="Nakama Y."/>
            <person name="Nakamichi Y."/>
            <person name="Nakamura M."/>
            <person name="Meguro A."/>
            <person name="Negishi M."/>
            <person name="Ohta I."/>
            <person name="Ohta T."/>
            <person name="Okamoto M."/>
            <person name="Ono N."/>
            <person name="Saji S."/>
            <person name="Sakaguchi M."/>
            <person name="Sakai K."/>
            <person name="Shibata M."/>
            <person name="Shimokawa T."/>
            <person name="Song J."/>
            <person name="Takazaki Y."/>
            <person name="Terasawa K."/>
            <person name="Tsugane M."/>
            <person name="Tsuji K."/>
            <person name="Ueda S."/>
            <person name="Waki K."/>
            <person name="Yamagata H."/>
            <person name="Yamamoto M."/>
            <person name="Yamamoto S."/>
            <person name="Yamane H."/>
            <person name="Yoshiki S."/>
            <person name="Yoshihara R."/>
            <person name="Yukawa K."/>
            <person name="Zhong H."/>
            <person name="Yano M."/>
            <person name="Yuan Q."/>
            <person name="Ouyang S."/>
            <person name="Liu J."/>
            <person name="Jones K.M."/>
            <person name="Gansberger K."/>
            <person name="Moffat K."/>
            <person name="Hill J."/>
            <person name="Bera J."/>
            <person name="Fadrosh D."/>
            <person name="Jin S."/>
            <person name="Johri S."/>
            <person name="Kim M."/>
            <person name="Overton L."/>
            <person name="Reardon M."/>
            <person name="Tsitrin T."/>
            <person name="Vuong H."/>
            <person name="Weaver B."/>
            <person name="Ciecko A."/>
            <person name="Tallon L."/>
            <person name="Jackson J."/>
            <person name="Pai G."/>
            <person name="Aken S.V."/>
            <person name="Utterback T."/>
            <person name="Reidmuller S."/>
            <person name="Feldblyum T."/>
            <person name="Hsiao J."/>
            <person name="Zismann V."/>
            <person name="Iobst S."/>
            <person name="de Vazeille A.R."/>
            <person name="Buell C.R."/>
            <person name="Ying K."/>
            <person name="Li Y."/>
            <person name="Lu T."/>
            <person name="Huang Y."/>
            <person name="Zhao Q."/>
            <person name="Feng Q."/>
            <person name="Zhang L."/>
            <person name="Zhu J."/>
            <person name="Weng Q."/>
            <person name="Mu J."/>
            <person name="Lu Y."/>
            <person name="Fan D."/>
            <person name="Liu Y."/>
            <person name="Guan J."/>
            <person name="Zhang Y."/>
            <person name="Yu S."/>
            <person name="Liu X."/>
            <person name="Zhang Y."/>
            <person name="Hong G."/>
            <person name="Han B."/>
            <person name="Choisne N."/>
            <person name="Demange N."/>
            <person name="Orjeda G."/>
            <person name="Samain S."/>
            <person name="Cattolico L."/>
            <person name="Pelletier E."/>
            <person name="Couloux A."/>
            <person name="Segurens B."/>
            <person name="Wincker P."/>
            <person name="D'Hont A."/>
            <person name="Scarpelli C."/>
            <person name="Weissenbach J."/>
            <person name="Salanoubat M."/>
            <person name="Quetier F."/>
            <person name="Yu Y."/>
            <person name="Kim H.R."/>
            <person name="Rambo T."/>
            <person name="Currie J."/>
            <person name="Collura K."/>
            <person name="Luo M."/>
            <person name="Yang T."/>
            <person name="Ammiraju J.S.S."/>
            <person name="Engler F."/>
            <person name="Soderlund C."/>
            <person name="Wing R.A."/>
            <person name="Palmer L.E."/>
            <person name="de la Bastide M."/>
            <person name="Spiegel L."/>
            <person name="Nascimento L."/>
            <person name="Zutavern T."/>
            <person name="O'Shaughnessy A."/>
            <person name="Dike S."/>
            <person name="Dedhia N."/>
            <person name="Preston R."/>
            <person name="Balija V."/>
            <person name="McCombie W.R."/>
            <person name="Chow T."/>
            <person name="Chen H."/>
            <person name="Chung M."/>
            <person name="Chen C."/>
            <person name="Shaw J."/>
            <person name="Wu H."/>
            <person name="Hsiao K."/>
            <person name="Chao Y."/>
            <person name="Chu M."/>
            <person name="Cheng C."/>
            <person name="Hour A."/>
            <person name="Lee P."/>
            <person name="Lin S."/>
            <person name="Lin Y."/>
            <person name="Liou J."/>
            <person name="Liu S."/>
            <person name="Hsing Y."/>
            <person name="Raghuvanshi S."/>
            <person name="Mohanty A."/>
            <person name="Bharti A.K."/>
            <person name="Gaur A."/>
            <person name="Gupta V."/>
            <person name="Kumar D."/>
            <person name="Ravi V."/>
            <person name="Vij S."/>
            <person name="Kapur A."/>
            <person name="Khurana P."/>
            <person name="Khurana P."/>
            <person name="Khurana J.P."/>
            <person name="Tyagi A.K."/>
            <person name="Gaikwad K."/>
            <person name="Singh A."/>
            <person name="Dalal V."/>
            <person name="Srivastava S."/>
            <person name="Dixit A."/>
            <person name="Pal A.K."/>
            <person name="Ghazi I.A."/>
            <person name="Yadav M."/>
            <person name="Pandit A."/>
            <person name="Bhargava A."/>
            <person name="Sureshbabu K."/>
            <person name="Batra K."/>
            <person name="Sharma T.R."/>
            <person name="Mohapatra T."/>
            <person name="Singh N.K."/>
            <person name="Messing J."/>
            <person name="Nelson A.B."/>
            <person name="Fuks G."/>
            <person name="Kavchok S."/>
            <person name="Keizer G."/>
            <person name="Linton E."/>
            <person name="Llaca V."/>
            <person name="Song R."/>
            <person name="Tanyolac B."/>
            <person name="Young S."/>
            <person name="Ho-Il K."/>
            <person name="Hahn J.H."/>
            <person name="Sangsakoo G."/>
            <person name="Vanavichit A."/>
            <person name="de Mattos Luiz.A.T."/>
            <person name="Zimmer P.D."/>
            <person name="Malone G."/>
            <person name="Dellagostin O."/>
            <person name="de Oliveira A.C."/>
            <person name="Bevan M."/>
            <person name="Bancroft I."/>
            <person name="Minx P."/>
            <person name="Cordum H."/>
            <person name="Wilson R."/>
            <person name="Cheng Z."/>
            <person name="Jin W."/>
            <person name="Jiang J."/>
            <person name="Leong S.A."/>
            <person name="Iwama H."/>
            <person name="Gojobori T."/>
            <person name="Itoh T."/>
            <person name="Niimura Y."/>
            <person name="Fujii Y."/>
            <person name="Habara T."/>
            <person name="Sakai H."/>
            <person name="Sato Y."/>
            <person name="Wilson G."/>
            <person name="Kumar K."/>
            <person name="McCouch S."/>
            <person name="Juretic N."/>
            <person name="Hoen D."/>
            <person name="Wright S."/>
            <person name="Bruskiewich R."/>
            <person name="Bureau T."/>
            <person name="Miyao A."/>
            <person name="Hirochika H."/>
            <person name="Nishikawa T."/>
            <person name="Kadowaki K."/>
            <person name="Sugiura M."/>
            <person name="Burr B."/>
            <person name="Sasaki T."/>
        </authorList>
    </citation>
    <scope>NUCLEOTIDE SEQUENCE [LARGE SCALE GENOMIC DNA]</scope>
    <source>
        <strain evidence="3">cv. Nipponbare</strain>
    </source>
</reference>
<reference evidence="3" key="2">
    <citation type="journal article" date="2008" name="Nucleic Acids Res.">
        <title>The rice annotation project database (RAP-DB): 2008 update.</title>
        <authorList>
            <consortium name="The rice annotation project (RAP)"/>
        </authorList>
    </citation>
    <scope>GENOME REANNOTATION</scope>
    <source>
        <strain evidence="3">cv. Nipponbare</strain>
    </source>
</reference>
<dbReference type="EMBL" id="AC099325">
    <property type="protein sequence ID" value="AAM18759.1"/>
    <property type="molecule type" value="Genomic_DNA"/>
</dbReference>
<proteinExistence type="predicted"/>